<keyword evidence="2" id="KW-0732">Signal</keyword>
<organism evidence="3 4">
    <name type="scientific">Porites evermanni</name>
    <dbReference type="NCBI Taxonomy" id="104178"/>
    <lineage>
        <taxon>Eukaryota</taxon>
        <taxon>Metazoa</taxon>
        <taxon>Cnidaria</taxon>
        <taxon>Anthozoa</taxon>
        <taxon>Hexacorallia</taxon>
        <taxon>Scleractinia</taxon>
        <taxon>Fungiina</taxon>
        <taxon>Poritidae</taxon>
        <taxon>Porites</taxon>
    </lineage>
</organism>
<name>A0ABN8RNC8_9CNID</name>
<dbReference type="Proteomes" id="UP001159427">
    <property type="component" value="Unassembled WGS sequence"/>
</dbReference>
<gene>
    <name evidence="3" type="ORF">PEVE_00013170</name>
</gene>
<protein>
    <submittedName>
        <fullName evidence="3">Uncharacterized protein</fullName>
    </submittedName>
</protein>
<feature type="chain" id="PRO_5045392855" evidence="2">
    <location>
        <begin position="29"/>
        <end position="294"/>
    </location>
</feature>
<comment type="caution">
    <text evidence="3">The sequence shown here is derived from an EMBL/GenBank/DDBJ whole genome shotgun (WGS) entry which is preliminary data.</text>
</comment>
<keyword evidence="4" id="KW-1185">Reference proteome</keyword>
<feature type="region of interest" description="Disordered" evidence="1">
    <location>
        <begin position="35"/>
        <end position="108"/>
    </location>
</feature>
<feature type="signal peptide" evidence="2">
    <location>
        <begin position="1"/>
        <end position="28"/>
    </location>
</feature>
<evidence type="ECO:0000313" key="3">
    <source>
        <dbReference type="EMBL" id="CAH3180876.1"/>
    </source>
</evidence>
<evidence type="ECO:0000256" key="2">
    <source>
        <dbReference type="SAM" id="SignalP"/>
    </source>
</evidence>
<evidence type="ECO:0000256" key="1">
    <source>
        <dbReference type="SAM" id="MobiDB-lite"/>
    </source>
</evidence>
<dbReference type="Pfam" id="PF13455">
    <property type="entry name" value="MUG113"/>
    <property type="match status" value="1"/>
</dbReference>
<dbReference type="EMBL" id="CALNXI010001985">
    <property type="protein sequence ID" value="CAH3180876.1"/>
    <property type="molecule type" value="Genomic_DNA"/>
</dbReference>
<evidence type="ECO:0000313" key="4">
    <source>
        <dbReference type="Proteomes" id="UP001159427"/>
    </source>
</evidence>
<feature type="compositionally biased region" description="Polar residues" evidence="1">
    <location>
        <begin position="89"/>
        <end position="108"/>
    </location>
</feature>
<proteinExistence type="predicted"/>
<accession>A0ABN8RNC8</accession>
<sequence length="294" mass="32453">MMMTTLSTIYRFLVLVLFLVSWVSLETAAKDEQFPSAGRNGIKESTADEGNRRTVVERSTAARGGHRNTGGKSPPKKMQKNQGGGGEKGSTSLCPDSEGTGSKCRSQPNDPGCVYMIRMSQGSGPHIPPPLYKVGFTDNLTQRKSNLKAGNPFTLKYFQIWPVCKKSDAEGKAKRKLRNDGLNYKENYNTEGGTEWYELPNPGGLQELERLVRCEIDEYIDESNAAQSRCTHPDVSSSDLVDSLTYPNHAPNQASAVMATNYDHLNPQSTGALPNTLMKIFNRIKYNTFCEGLL</sequence>
<feature type="compositionally biased region" description="Basic and acidic residues" evidence="1">
    <location>
        <begin position="41"/>
        <end position="56"/>
    </location>
</feature>
<reference evidence="3 4" key="1">
    <citation type="submission" date="2022-05" db="EMBL/GenBank/DDBJ databases">
        <authorList>
            <consortium name="Genoscope - CEA"/>
            <person name="William W."/>
        </authorList>
    </citation>
    <scope>NUCLEOTIDE SEQUENCE [LARGE SCALE GENOMIC DNA]</scope>
</reference>